<organism evidence="1 2">
    <name type="scientific">Dermacentor silvarum</name>
    <name type="common">Tick</name>
    <dbReference type="NCBI Taxonomy" id="543639"/>
    <lineage>
        <taxon>Eukaryota</taxon>
        <taxon>Metazoa</taxon>
        <taxon>Ecdysozoa</taxon>
        <taxon>Arthropoda</taxon>
        <taxon>Chelicerata</taxon>
        <taxon>Arachnida</taxon>
        <taxon>Acari</taxon>
        <taxon>Parasitiformes</taxon>
        <taxon>Ixodida</taxon>
        <taxon>Ixodoidea</taxon>
        <taxon>Ixodidae</taxon>
        <taxon>Rhipicephalinae</taxon>
        <taxon>Dermacentor</taxon>
    </lineage>
</organism>
<reference evidence="1" key="1">
    <citation type="submission" date="2020-05" db="EMBL/GenBank/DDBJ databases">
        <title>Large-scale comparative analyses of tick genomes elucidate their genetic diversity and vector capacities.</title>
        <authorList>
            <person name="Jia N."/>
            <person name="Wang J."/>
            <person name="Shi W."/>
            <person name="Du L."/>
            <person name="Sun Y."/>
            <person name="Zhan W."/>
            <person name="Jiang J."/>
            <person name="Wang Q."/>
            <person name="Zhang B."/>
            <person name="Ji P."/>
            <person name="Sakyi L.B."/>
            <person name="Cui X."/>
            <person name="Yuan T."/>
            <person name="Jiang B."/>
            <person name="Yang W."/>
            <person name="Lam T.T.-Y."/>
            <person name="Chang Q."/>
            <person name="Ding S."/>
            <person name="Wang X."/>
            <person name="Zhu J."/>
            <person name="Ruan X."/>
            <person name="Zhao L."/>
            <person name="Wei J."/>
            <person name="Que T."/>
            <person name="Du C."/>
            <person name="Cheng J."/>
            <person name="Dai P."/>
            <person name="Han X."/>
            <person name="Huang E."/>
            <person name="Gao Y."/>
            <person name="Liu J."/>
            <person name="Shao H."/>
            <person name="Ye R."/>
            <person name="Li L."/>
            <person name="Wei W."/>
            <person name="Wang X."/>
            <person name="Wang C."/>
            <person name="Yang T."/>
            <person name="Huo Q."/>
            <person name="Li W."/>
            <person name="Guo W."/>
            <person name="Chen H."/>
            <person name="Zhou L."/>
            <person name="Ni X."/>
            <person name="Tian J."/>
            <person name="Zhou Y."/>
            <person name="Sheng Y."/>
            <person name="Liu T."/>
            <person name="Pan Y."/>
            <person name="Xia L."/>
            <person name="Li J."/>
            <person name="Zhao F."/>
            <person name="Cao W."/>
        </authorList>
    </citation>
    <scope>NUCLEOTIDE SEQUENCE</scope>
    <source>
        <strain evidence="1">Dsil-2018</strain>
    </source>
</reference>
<evidence type="ECO:0000313" key="2">
    <source>
        <dbReference type="Proteomes" id="UP000821865"/>
    </source>
</evidence>
<gene>
    <name evidence="1" type="ORF">HPB49_020564</name>
</gene>
<proteinExistence type="predicted"/>
<protein>
    <submittedName>
        <fullName evidence="1">Uncharacterized protein</fullName>
    </submittedName>
</protein>
<accession>A0ACB8DFK2</accession>
<sequence length="412" mass="46521">MASSFVSSIGCATLAPHTETEVPEFHGFLEDPAIWVRTVESVALQHSCPETRKKYLTEKHSSSLASLLREHVCYRLTWSAARTFAFAALPSAYDARFMKMRSRRQAESEDRCGESSALAKLDSSAATLRRYTLRSRATASPSVLAGLHEIRVFLFLGKPPCFRDMPHTPSVFPSAVLEDSCLPSPAADTHYAVLQASYQQNLSHQQHHQHGHVPHVIVQHPVPQLVSNGDACHPRLHQQQHRLPSPNGAEERSPVGEHLQGIVKRQRKPSQQQQQQQQHHHHHQQHSLKRNDSDGESSSSSSDGSRSRKRPCHSFEELQSQRMLANVRERQRTQSLNEAFASLRKIIPTMPSDKLSKIQTLKLASMYISFLFEVLNSDETESKLSSQCSFIANEHLSYAFSVWRMEGEWSTL</sequence>
<comment type="caution">
    <text evidence="1">The sequence shown here is derived from an EMBL/GenBank/DDBJ whole genome shotgun (WGS) entry which is preliminary data.</text>
</comment>
<dbReference type="EMBL" id="CM023471">
    <property type="protein sequence ID" value="KAH7966917.1"/>
    <property type="molecule type" value="Genomic_DNA"/>
</dbReference>
<name>A0ACB8DFK2_DERSI</name>
<keyword evidence="2" id="KW-1185">Reference proteome</keyword>
<dbReference type="Proteomes" id="UP000821865">
    <property type="component" value="Chromosome 2"/>
</dbReference>
<evidence type="ECO:0000313" key="1">
    <source>
        <dbReference type="EMBL" id="KAH7966917.1"/>
    </source>
</evidence>